<comment type="caution">
    <text evidence="3">The sequence shown here is derived from an EMBL/GenBank/DDBJ whole genome shotgun (WGS) entry which is preliminary data.</text>
</comment>
<dbReference type="PANTHER" id="PTHR47318:SF1">
    <property type="entry name" value="PEPTIDYL-PROLYL CIS-TRANS ISOMERASE CYP37, CHLOROPLASTIC"/>
    <property type="match status" value="1"/>
</dbReference>
<sequence>MAFLSSASIFFPNPSKLSLNLPSPPSIPNPNVLFTTCFAFPYNRLPREPTLARYLPHKFNRILAKRETEPMKLGMKQVERAFTSVLLFLQLTCPIHLTSHHSWLIPPAEAVLYSPETKIPRTGELALRRAIPANPNMKAIQDSLEDIYYLLRIPQRKPYGTMEGNVKKSLKIAMDEKESILSSMPAESREIGSALYASLTDEKDGLKKLLQSIKDKDADKVSVGLTSALDTVAQLELLQGCICQQAPGLSFLLPQQYSNYPRLSGRAVVEFAIEKGDGSTFSPEAAGQPRNTAIIQVVIDGYSAPLTAGNFAKLVVDGVYDGVKLTCTDQAILSDGGAGKDKGYSVPLEIKPSGQFEPLYKTTLSVQDGELPVLPLSVYGAVVMAHSEVSEEFSSPNQFFFYLYDKRNAGLGGLSFDEGQFSVFGYITMGRETLSEIKTGDVIRSAKLVEGQDRLVLPE</sequence>
<dbReference type="InterPro" id="IPR002130">
    <property type="entry name" value="Cyclophilin-type_PPIase_dom"/>
</dbReference>
<dbReference type="Pfam" id="PF21329">
    <property type="entry name" value="CYP38_PsbQ-like"/>
    <property type="match status" value="1"/>
</dbReference>
<dbReference type="AlphaFoldDB" id="A0ABD3DFF2"/>
<dbReference type="Gene3D" id="2.40.100.10">
    <property type="entry name" value="Cyclophilin-like"/>
    <property type="match status" value="1"/>
</dbReference>
<keyword evidence="3" id="KW-0503">Monooxygenase</keyword>
<dbReference type="InterPro" id="IPR029000">
    <property type="entry name" value="Cyclophilin-like_dom_sf"/>
</dbReference>
<dbReference type="InterPro" id="IPR023222">
    <property type="entry name" value="PsbQ-like_dom_sf"/>
</dbReference>
<dbReference type="Pfam" id="PF00160">
    <property type="entry name" value="Pro_isomerase"/>
    <property type="match status" value="1"/>
</dbReference>
<reference evidence="4" key="1">
    <citation type="journal article" date="2024" name="IScience">
        <title>Strigolactones Initiate the Formation of Haustorium-like Structures in Castilleja.</title>
        <authorList>
            <person name="Buerger M."/>
            <person name="Peterson D."/>
            <person name="Chory J."/>
        </authorList>
    </citation>
    <scope>NUCLEOTIDE SEQUENCE [LARGE SCALE GENOMIC DNA]</scope>
</reference>
<gene>
    <name evidence="3" type="primary">CYP37</name>
    <name evidence="3" type="ORF">CASFOL_014842</name>
</gene>
<dbReference type="PANTHER" id="PTHR47318">
    <property type="entry name" value="PEPTIDYL-PROLYL CIS-TRANS ISOMERASE CYP37, CHLOROPLASTIC"/>
    <property type="match status" value="1"/>
</dbReference>
<name>A0ABD3DFF2_9LAMI</name>
<keyword evidence="4" id="KW-1185">Reference proteome</keyword>
<proteinExistence type="predicted"/>
<evidence type="ECO:0000259" key="2">
    <source>
        <dbReference type="PROSITE" id="PS50072"/>
    </source>
</evidence>
<evidence type="ECO:0000256" key="1">
    <source>
        <dbReference type="ARBA" id="ARBA00023078"/>
    </source>
</evidence>
<evidence type="ECO:0000313" key="4">
    <source>
        <dbReference type="Proteomes" id="UP001632038"/>
    </source>
</evidence>
<dbReference type="Proteomes" id="UP001632038">
    <property type="component" value="Unassembled WGS sequence"/>
</dbReference>
<evidence type="ECO:0000313" key="3">
    <source>
        <dbReference type="EMBL" id="KAL3639874.1"/>
    </source>
</evidence>
<feature type="domain" description="PPIase cyclophilin-type" evidence="2">
    <location>
        <begin position="280"/>
        <end position="438"/>
    </location>
</feature>
<keyword evidence="1" id="KW-0793">Thylakoid</keyword>
<dbReference type="InterPro" id="IPR044259">
    <property type="entry name" value="CYP37-like"/>
</dbReference>
<accession>A0ABD3DFF2</accession>
<dbReference type="Gene3D" id="1.20.120.290">
    <property type="entry name" value="Oxygen-evolving enhancer protein 3 (PsbQ), four-helix up-down bundle"/>
    <property type="match status" value="1"/>
</dbReference>
<keyword evidence="3" id="KW-0560">Oxidoreductase</keyword>
<dbReference type="PROSITE" id="PS50072">
    <property type="entry name" value="CSA_PPIASE_2"/>
    <property type="match status" value="1"/>
</dbReference>
<dbReference type="GO" id="GO:0004497">
    <property type="term" value="F:monooxygenase activity"/>
    <property type="evidence" value="ECO:0007669"/>
    <property type="project" value="UniProtKB-KW"/>
</dbReference>
<dbReference type="EMBL" id="JAVIJP010000017">
    <property type="protein sequence ID" value="KAL3639874.1"/>
    <property type="molecule type" value="Genomic_DNA"/>
</dbReference>
<dbReference type="InterPro" id="IPR048563">
    <property type="entry name" value="CYP38_PsbQ-like"/>
</dbReference>
<dbReference type="SUPFAM" id="SSF50891">
    <property type="entry name" value="Cyclophilin-like"/>
    <property type="match status" value="1"/>
</dbReference>
<organism evidence="3 4">
    <name type="scientific">Castilleja foliolosa</name>
    <dbReference type="NCBI Taxonomy" id="1961234"/>
    <lineage>
        <taxon>Eukaryota</taxon>
        <taxon>Viridiplantae</taxon>
        <taxon>Streptophyta</taxon>
        <taxon>Embryophyta</taxon>
        <taxon>Tracheophyta</taxon>
        <taxon>Spermatophyta</taxon>
        <taxon>Magnoliopsida</taxon>
        <taxon>eudicotyledons</taxon>
        <taxon>Gunneridae</taxon>
        <taxon>Pentapetalae</taxon>
        <taxon>asterids</taxon>
        <taxon>lamiids</taxon>
        <taxon>Lamiales</taxon>
        <taxon>Orobanchaceae</taxon>
        <taxon>Pedicularideae</taxon>
        <taxon>Castillejinae</taxon>
        <taxon>Castilleja</taxon>
    </lineage>
</organism>
<protein>
    <submittedName>
        <fullName evidence="3">Cytochrome P450 monooxygenase 37</fullName>
    </submittedName>
</protein>